<organism evidence="15 16">
    <name type="scientific">Paenibacillus agaridevorans</name>
    <dbReference type="NCBI Taxonomy" id="171404"/>
    <lineage>
        <taxon>Bacteria</taxon>
        <taxon>Bacillati</taxon>
        <taxon>Bacillota</taxon>
        <taxon>Bacilli</taxon>
        <taxon>Bacillales</taxon>
        <taxon>Paenibacillaceae</taxon>
        <taxon>Paenibacillus</taxon>
    </lineage>
</organism>
<feature type="transmembrane region" description="Helical" evidence="13">
    <location>
        <begin position="56"/>
        <end position="79"/>
    </location>
</feature>
<keyword evidence="6 13" id="KW-0812">Transmembrane</keyword>
<dbReference type="InterPro" id="IPR003594">
    <property type="entry name" value="HATPase_dom"/>
</dbReference>
<dbReference type="InterPro" id="IPR036097">
    <property type="entry name" value="HisK_dim/P_sf"/>
</dbReference>
<keyword evidence="4" id="KW-0597">Phosphoprotein</keyword>
<proteinExistence type="predicted"/>
<sequence>MKVMRQQVYLWVTVANVILTFVFSKWWPTVELVNIALLYLLPVLMGAVYGGRGPSLYAATLGLVSFNYFFVPPFFSFAVSDLRNLSTFVVFYVVAVLTASLASRLKAQLKESERKEGYTASLYAISREMSAFTDIQSLLHNVSDQVSISVGAPAVIYLPDDLDVLAVSASTKQPDDWGSGDAELTIADWVYRNGNRAGKGTSTLNASKGLYLPLRTEDRVHGVLGVKLDDVVLSSDSVSFLEALGGLAAIAMARVKLSEEAKLAQLTAESEQLRTAILDSVSHELRTPLASMIGSAGALMDNDALFTSQDRMELLGTIRDGALRMNRLVSNLLGMVQLESGMLRLRKQWCDAEDMISVVLSQVRDFQHNRKLKVIIAETIPPIPGDEVLLEQVLTNVVSNAIKYSPDGSEIVIEVLTVGAEVSIAVADQGMGIEPAAIERVFDKFYRADKTSHLPGTGLGLAICKGIVELHGGHISAAPNGGRGTVITIRLPLQNQENSLEHMLERSMDAHERTR</sequence>
<evidence type="ECO:0000256" key="8">
    <source>
        <dbReference type="ARBA" id="ARBA00022777"/>
    </source>
</evidence>
<dbReference type="SUPFAM" id="SSF55874">
    <property type="entry name" value="ATPase domain of HSP90 chaperone/DNA topoisomerase II/histidine kinase"/>
    <property type="match status" value="1"/>
</dbReference>
<dbReference type="Gene3D" id="3.30.450.40">
    <property type="match status" value="1"/>
</dbReference>
<keyword evidence="5" id="KW-0808">Transferase</keyword>
<dbReference type="AlphaFoldDB" id="A0A2R5ELL6"/>
<comment type="catalytic activity">
    <reaction evidence="1">
        <text>ATP + protein L-histidine = ADP + protein N-phospho-L-histidine.</text>
        <dbReference type="EC" id="2.7.13.3"/>
    </reaction>
</comment>
<dbReference type="GO" id="GO:0005524">
    <property type="term" value="F:ATP binding"/>
    <property type="evidence" value="ECO:0007669"/>
    <property type="project" value="UniProtKB-KW"/>
</dbReference>
<dbReference type="Gene3D" id="1.20.120.620">
    <property type="entry name" value="Backbone structure of the membrane domain of e. Coli histidine kinase receptor kdpd"/>
    <property type="match status" value="1"/>
</dbReference>
<evidence type="ECO:0000256" key="7">
    <source>
        <dbReference type="ARBA" id="ARBA00022741"/>
    </source>
</evidence>
<dbReference type="SMART" id="SM00387">
    <property type="entry name" value="HATPase_c"/>
    <property type="match status" value="1"/>
</dbReference>
<dbReference type="InterPro" id="IPR038318">
    <property type="entry name" value="KdpD_sf"/>
</dbReference>
<dbReference type="InterPro" id="IPR004358">
    <property type="entry name" value="Sig_transdc_His_kin-like_C"/>
</dbReference>
<protein>
    <recommendedName>
        <fullName evidence="3">histidine kinase</fullName>
        <ecNumber evidence="3">2.7.13.3</ecNumber>
    </recommendedName>
</protein>
<dbReference type="EMBL" id="BDQX01000098">
    <property type="protein sequence ID" value="GBG07556.1"/>
    <property type="molecule type" value="Genomic_DNA"/>
</dbReference>
<feature type="transmembrane region" description="Helical" evidence="13">
    <location>
        <begin position="7"/>
        <end position="26"/>
    </location>
</feature>
<reference evidence="15 16" key="1">
    <citation type="submission" date="2017-08" db="EMBL/GenBank/DDBJ databases">
        <title>Substantial Increase in Enzyme Production by Combined Drug-Resistance Mutations in Paenibacillus agaridevorans.</title>
        <authorList>
            <person name="Tanaka Y."/>
            <person name="Funane K."/>
            <person name="Hosaka T."/>
            <person name="Shiwa Y."/>
            <person name="Fujita N."/>
            <person name="Miyazaki T."/>
            <person name="Yoshikawa H."/>
            <person name="Murakami K."/>
            <person name="Kasahara K."/>
            <person name="Inaoka T."/>
            <person name="Hiraga Y."/>
            <person name="Ochi K."/>
        </authorList>
    </citation>
    <scope>NUCLEOTIDE SEQUENCE [LARGE SCALE GENOMIC DNA]</scope>
    <source>
        <strain evidence="15 16">T-3040</strain>
    </source>
</reference>
<keyword evidence="7" id="KW-0547">Nucleotide-binding</keyword>
<dbReference type="CDD" id="cd00082">
    <property type="entry name" value="HisKA"/>
    <property type="match status" value="1"/>
</dbReference>
<dbReference type="Gene3D" id="3.30.565.10">
    <property type="entry name" value="Histidine kinase-like ATPase, C-terminal domain"/>
    <property type="match status" value="1"/>
</dbReference>
<evidence type="ECO:0000256" key="5">
    <source>
        <dbReference type="ARBA" id="ARBA00022679"/>
    </source>
</evidence>
<dbReference type="InterPro" id="IPR029016">
    <property type="entry name" value="GAF-like_dom_sf"/>
</dbReference>
<dbReference type="Pfam" id="PF13492">
    <property type="entry name" value="GAF_3"/>
    <property type="match status" value="1"/>
</dbReference>
<evidence type="ECO:0000256" key="4">
    <source>
        <dbReference type="ARBA" id="ARBA00022553"/>
    </source>
</evidence>
<dbReference type="SUPFAM" id="SSF47384">
    <property type="entry name" value="Homodimeric domain of signal transducing histidine kinase"/>
    <property type="match status" value="1"/>
</dbReference>
<keyword evidence="16" id="KW-1185">Reference proteome</keyword>
<dbReference type="Pfam" id="PF00512">
    <property type="entry name" value="HisKA"/>
    <property type="match status" value="1"/>
</dbReference>
<evidence type="ECO:0000313" key="15">
    <source>
        <dbReference type="EMBL" id="GBG07556.1"/>
    </source>
</evidence>
<dbReference type="SMART" id="SM00388">
    <property type="entry name" value="HisKA"/>
    <property type="match status" value="1"/>
</dbReference>
<dbReference type="GO" id="GO:0005886">
    <property type="term" value="C:plasma membrane"/>
    <property type="evidence" value="ECO:0007669"/>
    <property type="project" value="UniProtKB-SubCell"/>
</dbReference>
<evidence type="ECO:0000256" key="13">
    <source>
        <dbReference type="SAM" id="Phobius"/>
    </source>
</evidence>
<evidence type="ECO:0000256" key="2">
    <source>
        <dbReference type="ARBA" id="ARBA00004651"/>
    </source>
</evidence>
<keyword evidence="8" id="KW-0418">Kinase</keyword>
<evidence type="ECO:0000256" key="12">
    <source>
        <dbReference type="ARBA" id="ARBA00023136"/>
    </source>
</evidence>
<accession>A0A2R5ELL6</accession>
<dbReference type="InterPro" id="IPR036890">
    <property type="entry name" value="HATPase_C_sf"/>
</dbReference>
<gene>
    <name evidence="15" type="ORF">PAT3040_02109</name>
</gene>
<dbReference type="Gene3D" id="1.10.287.130">
    <property type="match status" value="1"/>
</dbReference>
<dbReference type="PROSITE" id="PS50109">
    <property type="entry name" value="HIS_KIN"/>
    <property type="match status" value="1"/>
</dbReference>
<dbReference type="PANTHER" id="PTHR45569:SF1">
    <property type="entry name" value="SENSOR PROTEIN KDPD"/>
    <property type="match status" value="1"/>
</dbReference>
<feature type="transmembrane region" description="Helical" evidence="13">
    <location>
        <begin position="85"/>
        <end position="105"/>
    </location>
</feature>
<dbReference type="InterPro" id="IPR025201">
    <property type="entry name" value="KdpD_TM"/>
</dbReference>
<evidence type="ECO:0000313" key="16">
    <source>
        <dbReference type="Proteomes" id="UP000245202"/>
    </source>
</evidence>
<evidence type="ECO:0000256" key="11">
    <source>
        <dbReference type="ARBA" id="ARBA00023012"/>
    </source>
</evidence>
<comment type="subcellular location">
    <subcellularLocation>
        <location evidence="2">Cell membrane</location>
        <topology evidence="2">Multi-pass membrane protein</topology>
    </subcellularLocation>
</comment>
<dbReference type="Pfam" id="PF02518">
    <property type="entry name" value="HATPase_c"/>
    <property type="match status" value="1"/>
</dbReference>
<evidence type="ECO:0000256" key="3">
    <source>
        <dbReference type="ARBA" id="ARBA00012438"/>
    </source>
</evidence>
<keyword evidence="9" id="KW-0067">ATP-binding</keyword>
<keyword evidence="11" id="KW-0902">Two-component regulatory system</keyword>
<feature type="transmembrane region" description="Helical" evidence="13">
    <location>
        <begin position="32"/>
        <end position="49"/>
    </location>
</feature>
<evidence type="ECO:0000259" key="14">
    <source>
        <dbReference type="PROSITE" id="PS50109"/>
    </source>
</evidence>
<evidence type="ECO:0000256" key="10">
    <source>
        <dbReference type="ARBA" id="ARBA00022989"/>
    </source>
</evidence>
<feature type="domain" description="Histidine kinase" evidence="14">
    <location>
        <begin position="280"/>
        <end position="495"/>
    </location>
</feature>
<dbReference type="InterPro" id="IPR003661">
    <property type="entry name" value="HisK_dim/P_dom"/>
</dbReference>
<dbReference type="Pfam" id="PF13493">
    <property type="entry name" value="DUF4118"/>
    <property type="match status" value="1"/>
</dbReference>
<comment type="caution">
    <text evidence="15">The sequence shown here is derived from an EMBL/GenBank/DDBJ whole genome shotgun (WGS) entry which is preliminary data.</text>
</comment>
<evidence type="ECO:0000256" key="6">
    <source>
        <dbReference type="ARBA" id="ARBA00022692"/>
    </source>
</evidence>
<dbReference type="PRINTS" id="PR00344">
    <property type="entry name" value="BCTRLSENSOR"/>
</dbReference>
<dbReference type="InterPro" id="IPR005467">
    <property type="entry name" value="His_kinase_dom"/>
</dbReference>
<dbReference type="SUPFAM" id="SSF55781">
    <property type="entry name" value="GAF domain-like"/>
    <property type="match status" value="1"/>
</dbReference>
<dbReference type="CDD" id="cd00075">
    <property type="entry name" value="HATPase"/>
    <property type="match status" value="1"/>
</dbReference>
<keyword evidence="12 13" id="KW-0472">Membrane</keyword>
<name>A0A2R5ELL6_9BACL</name>
<dbReference type="EC" id="2.7.13.3" evidence="3"/>
<dbReference type="PANTHER" id="PTHR45569">
    <property type="entry name" value="SENSOR PROTEIN KDPD"/>
    <property type="match status" value="1"/>
</dbReference>
<dbReference type="InterPro" id="IPR003018">
    <property type="entry name" value="GAF"/>
</dbReference>
<dbReference type="InterPro" id="IPR052023">
    <property type="entry name" value="Histidine_kinase_KdpD"/>
</dbReference>
<dbReference type="FunFam" id="3.30.565.10:FF:000006">
    <property type="entry name" value="Sensor histidine kinase WalK"/>
    <property type="match status" value="1"/>
</dbReference>
<keyword evidence="10 13" id="KW-1133">Transmembrane helix</keyword>
<dbReference type="GO" id="GO:0000155">
    <property type="term" value="F:phosphorelay sensor kinase activity"/>
    <property type="evidence" value="ECO:0007669"/>
    <property type="project" value="InterPro"/>
</dbReference>
<dbReference type="Proteomes" id="UP000245202">
    <property type="component" value="Unassembled WGS sequence"/>
</dbReference>
<evidence type="ECO:0000256" key="9">
    <source>
        <dbReference type="ARBA" id="ARBA00022840"/>
    </source>
</evidence>
<evidence type="ECO:0000256" key="1">
    <source>
        <dbReference type="ARBA" id="ARBA00000085"/>
    </source>
</evidence>